<evidence type="ECO:0000313" key="1">
    <source>
        <dbReference type="EMBL" id="PNJ11207.1"/>
    </source>
</evidence>
<dbReference type="AlphaFoldDB" id="A0A2J8RRR2"/>
<reference evidence="1" key="1">
    <citation type="submission" date="2017-12" db="EMBL/GenBank/DDBJ databases">
        <title>High-resolution comparative analysis of great ape genomes.</title>
        <authorList>
            <person name="Pollen A."/>
            <person name="Hastie A."/>
            <person name="Hormozdiari F."/>
            <person name="Dougherty M."/>
            <person name="Liu R."/>
            <person name="Chaisson M."/>
            <person name="Hoppe E."/>
            <person name="Hill C."/>
            <person name="Pang A."/>
            <person name="Hillier L."/>
            <person name="Baker C."/>
            <person name="Armstrong J."/>
            <person name="Shendure J."/>
            <person name="Paten B."/>
            <person name="Wilson R."/>
            <person name="Chao H."/>
            <person name="Schneider V."/>
            <person name="Ventura M."/>
            <person name="Kronenberg Z."/>
            <person name="Murali S."/>
            <person name="Gordon D."/>
            <person name="Cantsilieris S."/>
            <person name="Munson K."/>
            <person name="Nelson B."/>
            <person name="Raja A."/>
            <person name="Underwood J."/>
            <person name="Diekhans M."/>
            <person name="Fiddes I."/>
            <person name="Haussler D."/>
            <person name="Eichler E."/>
        </authorList>
    </citation>
    <scope>NUCLEOTIDE SEQUENCE [LARGE SCALE GENOMIC DNA]</scope>
    <source>
        <strain evidence="1">Susie</strain>
    </source>
</reference>
<comment type="caution">
    <text evidence="1">The sequence shown here is derived from an EMBL/GenBank/DDBJ whole genome shotgun (WGS) entry which is preliminary data.</text>
</comment>
<sequence length="59" mass="6641">GRLEYWNPDNKCCSSCLQRFGPPPCPGENPRPSLAWAELAEARPCQGALPPHTWKPRRP</sequence>
<gene>
    <name evidence="1" type="ORF">CR201_G0049141</name>
</gene>
<protein>
    <submittedName>
        <fullName evidence="1">IGFLR1 isoform 7</fullName>
    </submittedName>
</protein>
<organism evidence="1">
    <name type="scientific">Pongo abelii</name>
    <name type="common">Sumatran orangutan</name>
    <name type="synonym">Pongo pygmaeus abelii</name>
    <dbReference type="NCBI Taxonomy" id="9601"/>
    <lineage>
        <taxon>Eukaryota</taxon>
        <taxon>Metazoa</taxon>
        <taxon>Chordata</taxon>
        <taxon>Craniata</taxon>
        <taxon>Vertebrata</taxon>
        <taxon>Euteleostomi</taxon>
        <taxon>Mammalia</taxon>
        <taxon>Eutheria</taxon>
        <taxon>Euarchontoglires</taxon>
        <taxon>Primates</taxon>
        <taxon>Haplorrhini</taxon>
        <taxon>Catarrhini</taxon>
        <taxon>Hominidae</taxon>
        <taxon>Pongo</taxon>
    </lineage>
</organism>
<proteinExistence type="predicted"/>
<feature type="non-terminal residue" evidence="1">
    <location>
        <position position="1"/>
    </location>
</feature>
<dbReference type="EMBL" id="NDHI03003659">
    <property type="protein sequence ID" value="PNJ11207.1"/>
    <property type="molecule type" value="Genomic_DNA"/>
</dbReference>
<accession>A0A2J8RRR2</accession>
<name>A0A2J8RRR2_PONAB</name>